<dbReference type="GeneID" id="136078769"/>
<accession>A0ABM4BNG7</accession>
<keyword evidence="1" id="KW-1185">Reference proteome</keyword>
<dbReference type="Proteomes" id="UP001652625">
    <property type="component" value="Chromosome 03"/>
</dbReference>
<evidence type="ECO:0000313" key="2">
    <source>
        <dbReference type="RefSeq" id="XP_065650643.1"/>
    </source>
</evidence>
<proteinExistence type="predicted"/>
<sequence length="221" mass="25740">MKALTALKEYAQEKKDAECASSGHSLYKDMTKMPFLVSTIVWYNVLYHINRVSKILQSPNVSIKIVRKEILSVSKYLEDFRENGFNAAKTDAKEIAETLEVEMSWPEERQKTAKRQFVYEGREETLSTPEERFKRNFFLHLVDTAIVTLRERFFHLQGFFDLYGFLYSTESLRNTVQEGKLGECCHRLEEAMGDVDAEDLKMEVMGAFRSFPSQILTPFEM</sequence>
<evidence type="ECO:0000313" key="1">
    <source>
        <dbReference type="Proteomes" id="UP001652625"/>
    </source>
</evidence>
<organism evidence="1 2">
    <name type="scientific">Hydra vulgaris</name>
    <name type="common">Hydra</name>
    <name type="synonym">Hydra attenuata</name>
    <dbReference type="NCBI Taxonomy" id="6087"/>
    <lineage>
        <taxon>Eukaryota</taxon>
        <taxon>Metazoa</taxon>
        <taxon>Cnidaria</taxon>
        <taxon>Hydrozoa</taxon>
        <taxon>Hydroidolina</taxon>
        <taxon>Anthoathecata</taxon>
        <taxon>Aplanulata</taxon>
        <taxon>Hydridae</taxon>
        <taxon>Hydra</taxon>
    </lineage>
</organism>
<dbReference type="RefSeq" id="XP_065650643.1">
    <property type="nucleotide sequence ID" value="XM_065794571.1"/>
</dbReference>
<reference evidence="2" key="1">
    <citation type="submission" date="2025-08" db="UniProtKB">
        <authorList>
            <consortium name="RefSeq"/>
        </authorList>
    </citation>
    <scope>IDENTIFICATION</scope>
</reference>
<dbReference type="PANTHER" id="PTHR46289:SF17">
    <property type="entry name" value="HAT C-TERMINAL DIMERISATION DOMAIN-CONTAINING PROTEIN"/>
    <property type="match status" value="1"/>
</dbReference>
<protein>
    <submittedName>
        <fullName evidence="2">Uncharacterized protein LOC136078769</fullName>
    </submittedName>
</protein>
<dbReference type="InterPro" id="IPR052958">
    <property type="entry name" value="IFN-induced_PKR_regulator"/>
</dbReference>
<gene>
    <name evidence="2" type="primary">LOC136078769</name>
</gene>
<name>A0ABM4BNG7_HYDVU</name>
<dbReference type="PANTHER" id="PTHR46289">
    <property type="entry name" value="52 KDA REPRESSOR OF THE INHIBITOR OF THE PROTEIN KINASE-LIKE PROTEIN-RELATED"/>
    <property type="match status" value="1"/>
</dbReference>